<reference evidence="2 3" key="1">
    <citation type="journal article" date="2012" name="J. Bacteriol.">
        <title>Genome sequence of Pectobacterium sp. strain SCC3193.</title>
        <authorList>
            <person name="Koskinen J.P."/>
            <person name="Laine P."/>
            <person name="Niemi O."/>
            <person name="Nykyri J."/>
            <person name="Harjunpaa H."/>
            <person name="Auvinen P."/>
            <person name="Paulin L."/>
            <person name="Pirhonen M."/>
            <person name="Palva T."/>
            <person name="Holm L."/>
        </authorList>
    </citation>
    <scope>NUCLEOTIDE SEQUENCE [LARGE SCALE GENOMIC DNA]</scope>
    <source>
        <strain evidence="2 3">SCC3193</strain>
    </source>
</reference>
<dbReference type="Proteomes" id="UP000008044">
    <property type="component" value="Chromosome"/>
</dbReference>
<dbReference type="Pfam" id="PF00535">
    <property type="entry name" value="Glycos_transf_2"/>
    <property type="match status" value="1"/>
</dbReference>
<dbReference type="AlphaFoldDB" id="A0A0H3I4Y0"/>
<evidence type="ECO:0000313" key="3">
    <source>
        <dbReference type="Proteomes" id="UP000008044"/>
    </source>
</evidence>
<dbReference type="InterPro" id="IPR001173">
    <property type="entry name" value="Glyco_trans_2-like"/>
</dbReference>
<evidence type="ECO:0000313" key="2">
    <source>
        <dbReference type="EMBL" id="AFI91094.1"/>
    </source>
</evidence>
<dbReference type="CDD" id="cd00761">
    <property type="entry name" value="Glyco_tranf_GTA_type"/>
    <property type="match status" value="1"/>
</dbReference>
<gene>
    <name evidence="2" type="ordered locus">W5S_3011</name>
</gene>
<evidence type="ECO:0000259" key="1">
    <source>
        <dbReference type="Pfam" id="PF00535"/>
    </source>
</evidence>
<dbReference type="GO" id="GO:0016758">
    <property type="term" value="F:hexosyltransferase activity"/>
    <property type="evidence" value="ECO:0007669"/>
    <property type="project" value="UniProtKB-ARBA"/>
</dbReference>
<dbReference type="HOGENOM" id="CLU_025996_25_0_6"/>
<accession>A0A0H3I4Y0</accession>
<proteinExistence type="predicted"/>
<dbReference type="Gene3D" id="3.90.550.10">
    <property type="entry name" value="Spore Coat Polysaccharide Biosynthesis Protein SpsA, Chain A"/>
    <property type="match status" value="1"/>
</dbReference>
<dbReference type="SUPFAM" id="SSF53448">
    <property type="entry name" value="Nucleotide-diphospho-sugar transferases"/>
    <property type="match status" value="1"/>
</dbReference>
<protein>
    <submittedName>
        <fullName evidence="2">Beta-1,3-N-acetylglucosaminyltransferase</fullName>
    </submittedName>
</protein>
<organism evidence="2 3">
    <name type="scientific">Pectobacterium parmentieri</name>
    <dbReference type="NCBI Taxonomy" id="1905730"/>
    <lineage>
        <taxon>Bacteria</taxon>
        <taxon>Pseudomonadati</taxon>
        <taxon>Pseudomonadota</taxon>
        <taxon>Gammaproteobacteria</taxon>
        <taxon>Enterobacterales</taxon>
        <taxon>Pectobacteriaceae</taxon>
        <taxon>Pectobacterium</taxon>
    </lineage>
</organism>
<dbReference type="PATRIC" id="fig|1166016.3.peg.3061"/>
<dbReference type="PANTHER" id="PTHR22916">
    <property type="entry name" value="GLYCOSYLTRANSFERASE"/>
    <property type="match status" value="1"/>
</dbReference>
<dbReference type="RefSeq" id="WP_014700628.1">
    <property type="nucleotide sequence ID" value="NC_017845.1"/>
</dbReference>
<dbReference type="STRING" id="1905730.W5S_3011"/>
<dbReference type="KEGG" id="pec:W5S_3011"/>
<dbReference type="InterPro" id="IPR029044">
    <property type="entry name" value="Nucleotide-diphossugar_trans"/>
</dbReference>
<feature type="domain" description="Glycosyltransferase 2-like" evidence="1">
    <location>
        <begin position="4"/>
        <end position="169"/>
    </location>
</feature>
<dbReference type="PANTHER" id="PTHR22916:SF3">
    <property type="entry name" value="UDP-GLCNAC:BETAGAL BETA-1,3-N-ACETYLGLUCOSAMINYLTRANSFERASE-LIKE PROTEIN 1"/>
    <property type="match status" value="1"/>
</dbReference>
<name>A0A0H3I4Y0_PECPM</name>
<dbReference type="EMBL" id="CP003415">
    <property type="protein sequence ID" value="AFI91094.1"/>
    <property type="molecule type" value="Genomic_DNA"/>
</dbReference>
<sequence length="323" mass="37219">MLISIIIPAFNAEKTIGKCLDSILRQVDGVNYEIIVIDDGSTDKTKEVIFKYQNGCNIVYLWQSNSKQSIARNHGLEHAKGEYIFFFDADDIVENGMIPKMIHHIKDTESDLVVCGIKKIFIDNHGNKHEVDEVYSGLEKTESPIESFLTSGKEMDAGLWNKIFKRRIISDHNIMFDNGNFFEDNLFVLKYLLSINGNICFIHEPLYLLYKRAGSTTTAYNKDIISYAKDYLNKVKESCNIEGGLSESCENAFLLRLYIHIFHHHVKYSPAWGVREMLSLKSFFNINIKTVFFNSLPTKYKIAAFMVLIFPRGYSFVYKKMMS</sequence>
<dbReference type="eggNOG" id="COG1215">
    <property type="taxonomic scope" value="Bacteria"/>
</dbReference>